<evidence type="ECO:0000256" key="3">
    <source>
        <dbReference type="SAM" id="Phobius"/>
    </source>
</evidence>
<dbReference type="GeneID" id="66162188"/>
<dbReference type="SUPFAM" id="SSF56112">
    <property type="entry name" value="Protein kinase-like (PK-like)"/>
    <property type="match status" value="1"/>
</dbReference>
<dbReference type="EMBL" id="AP024597">
    <property type="protein sequence ID" value="BCU69143.1"/>
    <property type="molecule type" value="Genomic_DNA"/>
</dbReference>
<evidence type="ECO:0000313" key="6">
    <source>
        <dbReference type="Proteomes" id="UP000825123"/>
    </source>
</evidence>
<name>A0A8D5U4W0_9CREN</name>
<dbReference type="PROSITE" id="PS00107">
    <property type="entry name" value="PROTEIN_KINASE_ATP"/>
    <property type="match status" value="1"/>
</dbReference>
<feature type="domain" description="Protein kinase" evidence="4">
    <location>
        <begin position="271"/>
        <end position="585"/>
    </location>
</feature>
<sequence>MSKKYSIISMLILGFTLLLGFIGSLFMIFISVSLLGKIIAISLLVDDLVGAYFTFNMRTRISSILILAGAIVSTIGYSYLAYISNPFLLIFLLIPFLSIILSLRSKGVVNVIILALLAVIISIPEFLAFISGIFINYTAFPLTWSSVFISSSLISLDRNATSVQTMFPRAMKKHAKKQNGQISFVVYPSDVYVNIYVNGKQYNVKGKLSVVSNAPVKWYVENVKKGNGVLLVPERREGIARPSEVVTVNMIQIDLKNWDPSYWIGKNLYNYKIIDTIGQGGNSFVLKGEWNGVYYAIKIPKFSSANPSSTIASPISSFLDLTAEAFNLINLSKDERLVKLYAINTDINIIKAIENGDVEAYLNSPPLLVMEYLEGGTLMDLIKNPTVSNSKYWKYIVYLTIREVALALNYMHSQGYVHLDVKPQNIFFSKKLPVTGEQLYKMMKSSLPGLVKLGDLGSAVKIGGKITQITAEYAPPEQLEFLIKGIGADPRLDVFALGVTLYTALSGYNNRPDITALNDAIDYYVKGKVPESLSLIQISKNMLMTDWIKLNIEPEILQLIKTMVSPNYLARPSLTDVIRILDKYII</sequence>
<dbReference type="GO" id="GO:0004674">
    <property type="term" value="F:protein serine/threonine kinase activity"/>
    <property type="evidence" value="ECO:0007669"/>
    <property type="project" value="TreeGrafter"/>
</dbReference>
<reference evidence="5 6" key="1">
    <citation type="submission" date="2021-04" db="EMBL/GenBank/DDBJ databases">
        <title>Complete genome sequence of Stygiolobus sp. KN-1.</title>
        <authorList>
            <person name="Nakamura K."/>
            <person name="Sakai H."/>
            <person name="Kurosawa N."/>
        </authorList>
    </citation>
    <scope>NUCLEOTIDE SEQUENCE [LARGE SCALE GENOMIC DNA]</scope>
    <source>
        <strain evidence="5 6">KN-1</strain>
    </source>
</reference>
<dbReference type="PANTHER" id="PTHR44167:SF24">
    <property type="entry name" value="SERINE_THREONINE-PROTEIN KINASE CHK2"/>
    <property type="match status" value="1"/>
</dbReference>
<evidence type="ECO:0000313" key="5">
    <source>
        <dbReference type="EMBL" id="BCU69143.1"/>
    </source>
</evidence>
<keyword evidence="6" id="KW-1185">Reference proteome</keyword>
<evidence type="ECO:0000256" key="2">
    <source>
        <dbReference type="ARBA" id="ARBA00022840"/>
    </source>
</evidence>
<dbReference type="KEGG" id="csty:KN1_04400"/>
<feature type="transmembrane region" description="Helical" evidence="3">
    <location>
        <begin position="38"/>
        <end position="55"/>
    </location>
</feature>
<dbReference type="PANTHER" id="PTHR44167">
    <property type="entry name" value="OVARIAN-SPECIFIC SERINE/THREONINE-PROTEIN KINASE LOK-RELATED"/>
    <property type="match status" value="1"/>
</dbReference>
<keyword evidence="3" id="KW-0472">Membrane</keyword>
<feature type="transmembrane region" description="Helical" evidence="3">
    <location>
        <begin position="62"/>
        <end position="80"/>
    </location>
</feature>
<keyword evidence="3" id="KW-1133">Transmembrane helix</keyword>
<evidence type="ECO:0000259" key="4">
    <source>
        <dbReference type="PROSITE" id="PS50011"/>
    </source>
</evidence>
<proteinExistence type="predicted"/>
<protein>
    <recommendedName>
        <fullName evidence="4">Protein kinase domain-containing protein</fullName>
    </recommendedName>
</protein>
<accession>A0A8D5U4W0</accession>
<keyword evidence="1" id="KW-0547">Nucleotide-binding</keyword>
<dbReference type="RefSeq" id="WP_221289202.1">
    <property type="nucleotide sequence ID" value="NZ_AP024597.1"/>
</dbReference>
<dbReference type="PROSITE" id="PS50011">
    <property type="entry name" value="PROTEIN_KINASE_DOM"/>
    <property type="match status" value="1"/>
</dbReference>
<dbReference type="GO" id="GO:0005524">
    <property type="term" value="F:ATP binding"/>
    <property type="evidence" value="ECO:0007669"/>
    <property type="project" value="UniProtKB-KW"/>
</dbReference>
<keyword evidence="3" id="KW-0812">Transmembrane</keyword>
<dbReference type="Proteomes" id="UP000825123">
    <property type="component" value="Chromosome"/>
</dbReference>
<feature type="transmembrane region" description="Helical" evidence="3">
    <location>
        <begin position="86"/>
        <end position="104"/>
    </location>
</feature>
<evidence type="ECO:0000256" key="1">
    <source>
        <dbReference type="ARBA" id="ARBA00022741"/>
    </source>
</evidence>
<dbReference type="SMART" id="SM00220">
    <property type="entry name" value="S_TKc"/>
    <property type="match status" value="1"/>
</dbReference>
<feature type="transmembrane region" description="Helical" evidence="3">
    <location>
        <begin position="7"/>
        <end position="32"/>
    </location>
</feature>
<keyword evidence="2" id="KW-0067">ATP-binding</keyword>
<dbReference type="InterPro" id="IPR011009">
    <property type="entry name" value="Kinase-like_dom_sf"/>
</dbReference>
<dbReference type="InterPro" id="IPR008271">
    <property type="entry name" value="Ser/Thr_kinase_AS"/>
</dbReference>
<organism evidence="5 6">
    <name type="scientific">Stygiolobus caldivivus</name>
    <dbReference type="NCBI Taxonomy" id="2824673"/>
    <lineage>
        <taxon>Archaea</taxon>
        <taxon>Thermoproteota</taxon>
        <taxon>Thermoprotei</taxon>
        <taxon>Sulfolobales</taxon>
        <taxon>Sulfolobaceae</taxon>
        <taxon>Stygiolobus</taxon>
    </lineage>
</organism>
<dbReference type="InterPro" id="IPR000719">
    <property type="entry name" value="Prot_kinase_dom"/>
</dbReference>
<feature type="transmembrane region" description="Helical" evidence="3">
    <location>
        <begin position="111"/>
        <end position="135"/>
    </location>
</feature>
<dbReference type="AlphaFoldDB" id="A0A8D5U4W0"/>
<dbReference type="InterPro" id="IPR017441">
    <property type="entry name" value="Protein_kinase_ATP_BS"/>
</dbReference>
<gene>
    <name evidence="5" type="ORF">KN1_04400</name>
</gene>
<dbReference type="PROSITE" id="PS00108">
    <property type="entry name" value="PROTEIN_KINASE_ST"/>
    <property type="match status" value="1"/>
</dbReference>
<dbReference type="Pfam" id="PF00069">
    <property type="entry name" value="Pkinase"/>
    <property type="match status" value="1"/>
</dbReference>
<dbReference type="Gene3D" id="1.10.510.10">
    <property type="entry name" value="Transferase(Phosphotransferase) domain 1"/>
    <property type="match status" value="1"/>
</dbReference>